<evidence type="ECO:0000256" key="5">
    <source>
        <dbReference type="ARBA" id="ARBA00023163"/>
    </source>
</evidence>
<proteinExistence type="predicted"/>
<dbReference type="SMART" id="SM00850">
    <property type="entry name" value="LytTR"/>
    <property type="match status" value="1"/>
</dbReference>
<evidence type="ECO:0000313" key="9">
    <source>
        <dbReference type="Proteomes" id="UP001319080"/>
    </source>
</evidence>
<keyword evidence="9" id="KW-1185">Reference proteome</keyword>
<dbReference type="InterPro" id="IPR011006">
    <property type="entry name" value="CheY-like_superfamily"/>
</dbReference>
<dbReference type="SMART" id="SM00448">
    <property type="entry name" value="REC"/>
    <property type="match status" value="1"/>
</dbReference>
<organism evidence="8 9">
    <name type="scientific">Dawidia cretensis</name>
    <dbReference type="NCBI Taxonomy" id="2782350"/>
    <lineage>
        <taxon>Bacteria</taxon>
        <taxon>Pseudomonadati</taxon>
        <taxon>Bacteroidota</taxon>
        <taxon>Cytophagia</taxon>
        <taxon>Cytophagales</taxon>
        <taxon>Chryseotaleaceae</taxon>
        <taxon>Dawidia</taxon>
    </lineage>
</organism>
<evidence type="ECO:0000313" key="8">
    <source>
        <dbReference type="EMBL" id="MBT1710354.1"/>
    </source>
</evidence>
<dbReference type="InterPro" id="IPR039420">
    <property type="entry name" value="WalR-like"/>
</dbReference>
<protein>
    <submittedName>
        <fullName evidence="8">Response regulator</fullName>
    </submittedName>
</protein>
<dbReference type="AlphaFoldDB" id="A0AAP2GRG9"/>
<dbReference type="PROSITE" id="PS50110">
    <property type="entry name" value="RESPONSE_REGULATORY"/>
    <property type="match status" value="1"/>
</dbReference>
<dbReference type="Proteomes" id="UP001319080">
    <property type="component" value="Unassembled WGS sequence"/>
</dbReference>
<keyword evidence="1 6" id="KW-0597">Phosphoprotein</keyword>
<accession>A0AAP2GRG9</accession>
<dbReference type="SUPFAM" id="SSF52172">
    <property type="entry name" value="CheY-like"/>
    <property type="match status" value="1"/>
</dbReference>
<dbReference type="Gene3D" id="3.40.50.2300">
    <property type="match status" value="1"/>
</dbReference>
<reference evidence="8 9" key="1">
    <citation type="submission" date="2021-05" db="EMBL/GenBank/DDBJ databases">
        <title>A Polyphasic approach of four new species of the genus Ohtaekwangia: Ohtaekwangia histidinii sp. nov., Ohtaekwangia cretensis sp. nov., Ohtaekwangia indiensis sp. nov., Ohtaekwangia reichenbachii sp. nov. from diverse environment.</title>
        <authorList>
            <person name="Octaviana S."/>
        </authorList>
    </citation>
    <scope>NUCLEOTIDE SEQUENCE [LARGE SCALE GENOMIC DNA]</scope>
    <source>
        <strain evidence="8 9">PWU5</strain>
    </source>
</reference>
<evidence type="ECO:0000256" key="2">
    <source>
        <dbReference type="ARBA" id="ARBA00023012"/>
    </source>
</evidence>
<dbReference type="Pfam" id="PF00072">
    <property type="entry name" value="Response_reg"/>
    <property type="match status" value="1"/>
</dbReference>
<dbReference type="GO" id="GO:0006355">
    <property type="term" value="P:regulation of DNA-templated transcription"/>
    <property type="evidence" value="ECO:0007669"/>
    <property type="project" value="TreeGrafter"/>
</dbReference>
<gene>
    <name evidence="8" type="ORF">KK062_19055</name>
</gene>
<evidence type="ECO:0000259" key="7">
    <source>
        <dbReference type="PROSITE" id="PS50110"/>
    </source>
</evidence>
<dbReference type="PANTHER" id="PTHR48111">
    <property type="entry name" value="REGULATOR OF RPOS"/>
    <property type="match status" value="1"/>
</dbReference>
<sequence>MPTKLRCILLDDELPALAYLRVLCGQVPDVEVVRAFNDPLKFLQESTNLTFDLCILDIEMPGLNGLDVARRLTGKLVIFTTAYREYAAEAFDLDAIDYLRKPIQQDRFAKAIAKAQTQVANHTPGRQYISLNTSKGKGLLFFDQVQYITTGLDKRDKLVLLDTGEEMLIKNMSFEKLLQALPEAGFCQINKKEIIATKLVQFFTHDEITTTLTDSHGKPRRFSLSENFRPGFLRRTGG</sequence>
<keyword evidence="3" id="KW-0805">Transcription regulation</keyword>
<evidence type="ECO:0000256" key="1">
    <source>
        <dbReference type="ARBA" id="ARBA00022553"/>
    </source>
</evidence>
<dbReference type="InterPro" id="IPR007492">
    <property type="entry name" value="LytTR_DNA-bd_dom"/>
</dbReference>
<dbReference type="GO" id="GO:0032993">
    <property type="term" value="C:protein-DNA complex"/>
    <property type="evidence" value="ECO:0007669"/>
    <property type="project" value="TreeGrafter"/>
</dbReference>
<evidence type="ECO:0000256" key="6">
    <source>
        <dbReference type="PROSITE-ProRule" id="PRU00169"/>
    </source>
</evidence>
<keyword evidence="2" id="KW-0902">Two-component regulatory system</keyword>
<evidence type="ECO:0000256" key="4">
    <source>
        <dbReference type="ARBA" id="ARBA00023125"/>
    </source>
</evidence>
<dbReference type="GO" id="GO:0000156">
    <property type="term" value="F:phosphorelay response regulator activity"/>
    <property type="evidence" value="ECO:0007669"/>
    <property type="project" value="TreeGrafter"/>
</dbReference>
<dbReference type="GO" id="GO:0000976">
    <property type="term" value="F:transcription cis-regulatory region binding"/>
    <property type="evidence" value="ECO:0007669"/>
    <property type="project" value="TreeGrafter"/>
</dbReference>
<evidence type="ECO:0000256" key="3">
    <source>
        <dbReference type="ARBA" id="ARBA00023015"/>
    </source>
</evidence>
<feature type="modified residue" description="4-aspartylphosphate" evidence="6">
    <location>
        <position position="57"/>
    </location>
</feature>
<comment type="caution">
    <text evidence="8">The sequence shown here is derived from an EMBL/GenBank/DDBJ whole genome shotgun (WGS) entry which is preliminary data.</text>
</comment>
<name>A0AAP2GRG9_9BACT</name>
<keyword evidence="5" id="KW-0804">Transcription</keyword>
<dbReference type="PANTHER" id="PTHR48111:SF1">
    <property type="entry name" value="TWO-COMPONENT RESPONSE REGULATOR ORR33"/>
    <property type="match status" value="1"/>
</dbReference>
<dbReference type="GO" id="GO:0005829">
    <property type="term" value="C:cytosol"/>
    <property type="evidence" value="ECO:0007669"/>
    <property type="project" value="TreeGrafter"/>
</dbReference>
<dbReference type="RefSeq" id="WP_254085930.1">
    <property type="nucleotide sequence ID" value="NZ_JAHESE010000021.1"/>
</dbReference>
<keyword evidence="4" id="KW-0238">DNA-binding</keyword>
<feature type="domain" description="Response regulatory" evidence="7">
    <location>
        <begin position="6"/>
        <end position="116"/>
    </location>
</feature>
<dbReference type="Gene3D" id="2.40.50.1020">
    <property type="entry name" value="LytTr DNA-binding domain"/>
    <property type="match status" value="1"/>
</dbReference>
<dbReference type="InterPro" id="IPR001789">
    <property type="entry name" value="Sig_transdc_resp-reg_receiver"/>
</dbReference>
<dbReference type="EMBL" id="JAHESE010000021">
    <property type="protein sequence ID" value="MBT1710354.1"/>
    <property type="molecule type" value="Genomic_DNA"/>
</dbReference>